<sequence length="153" mass="17305">MGAKLLRSQSFSNLSDERAAWEHFLRPRDATSKQRHSQSHGWQQPQKPAFRPQPPSYSNSQATTRKIPQSHTVAAVTTSRTHLRTSSPLSPERRVLPPRACFPRSRREPSLYRLAIITRLKTNTIMEPRSTGSASVAAATRALEEILNRVDDH</sequence>
<feature type="region of interest" description="Disordered" evidence="1">
    <location>
        <begin position="25"/>
        <end position="98"/>
    </location>
</feature>
<evidence type="ECO:0000256" key="1">
    <source>
        <dbReference type="SAM" id="MobiDB-lite"/>
    </source>
</evidence>
<keyword evidence="3" id="KW-1185">Reference proteome</keyword>
<evidence type="ECO:0000313" key="2">
    <source>
        <dbReference type="EMBL" id="TFL07615.1"/>
    </source>
</evidence>
<gene>
    <name evidence="2" type="ORF">BDV98DRAFT_558158</name>
</gene>
<accession>A0A5C3R065</accession>
<protein>
    <submittedName>
        <fullName evidence="2">Uncharacterized protein</fullName>
    </submittedName>
</protein>
<proteinExistence type="predicted"/>
<name>A0A5C3R065_9AGAR</name>
<dbReference type="EMBL" id="ML178814">
    <property type="protein sequence ID" value="TFL07615.1"/>
    <property type="molecule type" value="Genomic_DNA"/>
</dbReference>
<evidence type="ECO:0000313" key="3">
    <source>
        <dbReference type="Proteomes" id="UP000305067"/>
    </source>
</evidence>
<dbReference type="AlphaFoldDB" id="A0A5C3R065"/>
<reference evidence="2 3" key="1">
    <citation type="journal article" date="2019" name="Nat. Ecol. Evol.">
        <title>Megaphylogeny resolves global patterns of mushroom evolution.</title>
        <authorList>
            <person name="Varga T."/>
            <person name="Krizsan K."/>
            <person name="Foldi C."/>
            <person name="Dima B."/>
            <person name="Sanchez-Garcia M."/>
            <person name="Sanchez-Ramirez S."/>
            <person name="Szollosi G.J."/>
            <person name="Szarkandi J.G."/>
            <person name="Papp V."/>
            <person name="Albert L."/>
            <person name="Andreopoulos W."/>
            <person name="Angelini C."/>
            <person name="Antonin V."/>
            <person name="Barry K.W."/>
            <person name="Bougher N.L."/>
            <person name="Buchanan P."/>
            <person name="Buyck B."/>
            <person name="Bense V."/>
            <person name="Catcheside P."/>
            <person name="Chovatia M."/>
            <person name="Cooper J."/>
            <person name="Damon W."/>
            <person name="Desjardin D."/>
            <person name="Finy P."/>
            <person name="Geml J."/>
            <person name="Haridas S."/>
            <person name="Hughes K."/>
            <person name="Justo A."/>
            <person name="Karasinski D."/>
            <person name="Kautmanova I."/>
            <person name="Kiss B."/>
            <person name="Kocsube S."/>
            <person name="Kotiranta H."/>
            <person name="LaButti K.M."/>
            <person name="Lechner B.E."/>
            <person name="Liimatainen K."/>
            <person name="Lipzen A."/>
            <person name="Lukacs Z."/>
            <person name="Mihaltcheva S."/>
            <person name="Morgado L.N."/>
            <person name="Niskanen T."/>
            <person name="Noordeloos M.E."/>
            <person name="Ohm R.A."/>
            <person name="Ortiz-Santana B."/>
            <person name="Ovrebo C."/>
            <person name="Racz N."/>
            <person name="Riley R."/>
            <person name="Savchenko A."/>
            <person name="Shiryaev A."/>
            <person name="Soop K."/>
            <person name="Spirin V."/>
            <person name="Szebenyi C."/>
            <person name="Tomsovsky M."/>
            <person name="Tulloss R.E."/>
            <person name="Uehling J."/>
            <person name="Grigoriev I.V."/>
            <person name="Vagvolgyi C."/>
            <person name="Papp T."/>
            <person name="Martin F.M."/>
            <person name="Miettinen O."/>
            <person name="Hibbett D.S."/>
            <person name="Nagy L.G."/>
        </authorList>
    </citation>
    <scope>NUCLEOTIDE SEQUENCE [LARGE SCALE GENOMIC DNA]</scope>
    <source>
        <strain evidence="2 3">CBS 309.79</strain>
    </source>
</reference>
<dbReference type="Proteomes" id="UP000305067">
    <property type="component" value="Unassembled WGS sequence"/>
</dbReference>
<organism evidence="2 3">
    <name type="scientific">Pterulicium gracile</name>
    <dbReference type="NCBI Taxonomy" id="1884261"/>
    <lineage>
        <taxon>Eukaryota</taxon>
        <taxon>Fungi</taxon>
        <taxon>Dikarya</taxon>
        <taxon>Basidiomycota</taxon>
        <taxon>Agaricomycotina</taxon>
        <taxon>Agaricomycetes</taxon>
        <taxon>Agaricomycetidae</taxon>
        <taxon>Agaricales</taxon>
        <taxon>Pleurotineae</taxon>
        <taxon>Pterulaceae</taxon>
        <taxon>Pterulicium</taxon>
    </lineage>
</organism>
<dbReference type="OrthoDB" id="3256438at2759"/>
<feature type="compositionally biased region" description="Polar residues" evidence="1">
    <location>
        <begin position="56"/>
        <end position="89"/>
    </location>
</feature>